<reference evidence="3 4" key="1">
    <citation type="journal article" date="2019" name="Sci. Rep.">
        <title>Comparative genomics of chytrid fungi reveal insights into the obligate biotrophic and pathogenic lifestyle of Synchytrium endobioticum.</title>
        <authorList>
            <person name="van de Vossenberg B.T.L.H."/>
            <person name="Warris S."/>
            <person name="Nguyen H.D.T."/>
            <person name="van Gent-Pelzer M.P.E."/>
            <person name="Joly D.L."/>
            <person name="van de Geest H.C."/>
            <person name="Bonants P.J.M."/>
            <person name="Smith D.S."/>
            <person name="Levesque C.A."/>
            <person name="van der Lee T.A.J."/>
        </authorList>
    </citation>
    <scope>NUCLEOTIDE SEQUENCE [LARGE SCALE GENOMIC DNA]</scope>
    <source>
        <strain evidence="3 4">LEV6574</strain>
    </source>
</reference>
<accession>A0A507CVA3</accession>
<sequence>MPPKKKDKSKSKKGSEESSTETVRDPAASTTVTLTGLTRLLGIKKGADKNVELKIEELDEKLLKSRLDALDKELTRFKTECDIYKKENEWYRNEIESTERDAADYVRYLEAKKSARQDAINQLAESEKRDLEACKKARDQKDRENKVRIEDLRQTAADLEAKIELKNTEIADLSEIIARRGQHQAEIASIQHQMREAEERHAAKLLELEQEMMNERLEMQKLADQRVREMESAAHEKAIVYLHQHYQELEEQNIKMETELRRMAIAAQDLLHLKLKLEETNQELAREHRVFMDVSRLRREKAAKEQAKAVLKKQRKELMLASRNAVKISDS</sequence>
<gene>
    <name evidence="3" type="ORF">SeLEV6574_g05229</name>
</gene>
<organism evidence="3 4">
    <name type="scientific">Synchytrium endobioticum</name>
    <dbReference type="NCBI Taxonomy" id="286115"/>
    <lineage>
        <taxon>Eukaryota</taxon>
        <taxon>Fungi</taxon>
        <taxon>Fungi incertae sedis</taxon>
        <taxon>Chytridiomycota</taxon>
        <taxon>Chytridiomycota incertae sedis</taxon>
        <taxon>Chytridiomycetes</taxon>
        <taxon>Synchytriales</taxon>
        <taxon>Synchytriaceae</taxon>
        <taxon>Synchytrium</taxon>
    </lineage>
</organism>
<evidence type="ECO:0000313" key="4">
    <source>
        <dbReference type="Proteomes" id="UP000320475"/>
    </source>
</evidence>
<keyword evidence="1" id="KW-0175">Coiled coil</keyword>
<dbReference type="OrthoDB" id="2129492at2759"/>
<proteinExistence type="predicted"/>
<dbReference type="EMBL" id="QEAM01000238">
    <property type="protein sequence ID" value="TPX43142.1"/>
    <property type="molecule type" value="Genomic_DNA"/>
</dbReference>
<evidence type="ECO:0000256" key="1">
    <source>
        <dbReference type="SAM" id="Coils"/>
    </source>
</evidence>
<dbReference type="AlphaFoldDB" id="A0A507CVA3"/>
<dbReference type="PANTHER" id="PTHR14845:SF0">
    <property type="entry name" value="DUF4515 DOMAIN-CONTAINING PROTEIN"/>
    <property type="match status" value="1"/>
</dbReference>
<feature type="compositionally biased region" description="Basic residues" evidence="2">
    <location>
        <begin position="1"/>
        <end position="12"/>
    </location>
</feature>
<protein>
    <submittedName>
        <fullName evidence="3">Uncharacterized protein</fullName>
    </submittedName>
</protein>
<dbReference type="Proteomes" id="UP000320475">
    <property type="component" value="Unassembled WGS sequence"/>
</dbReference>
<dbReference type="VEuPathDB" id="FungiDB:SeMB42_g03414"/>
<feature type="region of interest" description="Disordered" evidence="2">
    <location>
        <begin position="1"/>
        <end position="29"/>
    </location>
</feature>
<feature type="coiled-coil region" evidence="1">
    <location>
        <begin position="60"/>
        <end position="324"/>
    </location>
</feature>
<dbReference type="PANTHER" id="PTHR14845">
    <property type="entry name" value="COILED-COIL DOMAIN-CONTAINING 166"/>
    <property type="match status" value="1"/>
</dbReference>
<evidence type="ECO:0000313" key="3">
    <source>
        <dbReference type="EMBL" id="TPX43142.1"/>
    </source>
</evidence>
<name>A0A507CVA3_9FUNG</name>
<comment type="caution">
    <text evidence="3">The sequence shown here is derived from an EMBL/GenBank/DDBJ whole genome shotgun (WGS) entry which is preliminary data.</text>
</comment>
<evidence type="ECO:0000256" key="2">
    <source>
        <dbReference type="SAM" id="MobiDB-lite"/>
    </source>
</evidence>